<dbReference type="PANTHER" id="PTHR42648:SF28">
    <property type="entry name" value="TRANSPOSON-ENCODED PROTEIN WITH RIBONUCLEASE H-LIKE AND RETROVIRUS ZINC FINGER-LIKE DOMAINS"/>
    <property type="match status" value="1"/>
</dbReference>
<dbReference type="Pfam" id="PF25597">
    <property type="entry name" value="SH3_retrovirus"/>
    <property type="match status" value="1"/>
</dbReference>
<reference evidence="5" key="1">
    <citation type="submission" date="2019-09" db="EMBL/GenBank/DDBJ databases">
        <title>Draft genome information of white flower Hibiscus syriacus.</title>
        <authorList>
            <person name="Kim Y.-M."/>
        </authorList>
    </citation>
    <scope>NUCLEOTIDE SEQUENCE [LARGE SCALE GENOMIC DNA]</scope>
    <source>
        <strain evidence="5">YM2019G1</strain>
    </source>
</reference>
<evidence type="ECO:0000313" key="6">
    <source>
        <dbReference type="Proteomes" id="UP000436088"/>
    </source>
</evidence>
<dbReference type="PANTHER" id="PTHR42648">
    <property type="entry name" value="TRANSPOSASE, PUTATIVE-RELATED"/>
    <property type="match status" value="1"/>
</dbReference>
<sequence>MDERIRSGLNTSITEAMKVDLLRPFTIEDVSQAVKSMSPLKTSGHEGLGAMFYQIFWHLIDGEVADYCIGILQGWYYTLKIDAPKVHGLKVNAPNEVKKGTEKGLLFVEILLTSLRCTIGEQECAELLLQSLPDSYDQLIINLTNSNVISLVFDDVTAAILQEENRCKNTEDKQKLGHMSEQGMKVLVEQKLLSDLTNVSLTLCEHCITSKQHYLKVNMSNSRGKSVLELVHSDVWKAPVTSLGGAKYFVSFIDDYSRRCWVYPIKKKSDVFSTFKNFKMRVELDSGNKIKCFRTDNEGEYTSEEFDDFCRKEGIKRQLTVANTTQQNGVEERMNKTLLERTRAMSNVAGLEKSFWAEAVNTTCYLVNRTPSTIIELKTPMEMWTGKLADYSNLHIFGNTVYVMYNSQEISKLNPKSRKYKFLGYADGVKGYHLWDPTAHDDEPSTFQEAINSSDASLWMMAMQEEIEALHKNNTWDLVPLPQGRKPIGNKWVFKIKRNSNDQVERYRARLVVKGYVQKEEQLNVKTSFLHGNLEEEICMLQLEDVMQTLVLNSRVGIVSRYMANPCKEHWNTVKRILRYIKGTSNVALCYRGSNLLINGYVDSDYAEDLDKSKSTTRYVFKVAGGVLSWVSKLQSVMTTSTTDAEYVAATQATRNPTFHSRTKHIRVQYHFIREKVEEATVDMQKIHTKDNIANFMTKAINADKFTWCRSSCGLSETCFVYSPKRTKTGDLLNSYLFLVCSEGLSSLIRLSIDARVLHGVRINRYAPSISHLFFADDSLIFDEVCFGNLKRLNPEKYLDLPIIVSEKKAFTGVSEKCCAVSKKTSVSPSYIWRSVWGEKGLLEKDSAGKDESVERVVDLIEVSNMCWRESIVHGLSNEDEANWCCEARNQLCPQALMHVRKQNHKMKLKGDKSGIKGQLSVEAASNPKQDDGKEISGSDMLWALQRAAAQKKKANRKKGLTSSPDNQRGKDSVDYSNVRPFEIKSEWNLQLDELEKLQQLQEEDTA</sequence>
<dbReference type="Proteomes" id="UP000436088">
    <property type="component" value="Unassembled WGS sequence"/>
</dbReference>
<evidence type="ECO:0000256" key="3">
    <source>
        <dbReference type="SAM" id="MobiDB-lite"/>
    </source>
</evidence>
<feature type="region of interest" description="Disordered" evidence="3">
    <location>
        <begin position="948"/>
        <end position="978"/>
    </location>
</feature>
<dbReference type="PROSITE" id="PS50994">
    <property type="entry name" value="INTEGRASE"/>
    <property type="match status" value="1"/>
</dbReference>
<dbReference type="InterPro" id="IPR039537">
    <property type="entry name" value="Retrotran_Ty1/copia-like"/>
</dbReference>
<dbReference type="EMBL" id="VEPZ02000623">
    <property type="protein sequence ID" value="KAE8721506.1"/>
    <property type="molecule type" value="Genomic_DNA"/>
</dbReference>
<feature type="domain" description="Integrase catalytic" evidence="4">
    <location>
        <begin position="228"/>
        <end position="388"/>
    </location>
</feature>
<dbReference type="GO" id="GO:0016787">
    <property type="term" value="F:hydrolase activity"/>
    <property type="evidence" value="ECO:0007669"/>
    <property type="project" value="UniProtKB-KW"/>
</dbReference>
<dbReference type="InterPro" id="IPR036397">
    <property type="entry name" value="RNaseH_sf"/>
</dbReference>
<evidence type="ECO:0000259" key="4">
    <source>
        <dbReference type="PROSITE" id="PS50994"/>
    </source>
</evidence>
<protein>
    <recommendedName>
        <fullName evidence="4">Integrase catalytic domain-containing protein</fullName>
    </recommendedName>
</protein>
<dbReference type="InterPro" id="IPR001584">
    <property type="entry name" value="Integrase_cat-core"/>
</dbReference>
<name>A0A6A3BXV9_HIBSY</name>
<feature type="compositionally biased region" description="Basic residues" evidence="3">
    <location>
        <begin position="950"/>
        <end position="960"/>
    </location>
</feature>
<proteinExistence type="predicted"/>
<dbReference type="Gene3D" id="3.30.420.10">
    <property type="entry name" value="Ribonuclease H-like superfamily/Ribonuclease H"/>
    <property type="match status" value="1"/>
</dbReference>
<dbReference type="Pfam" id="PF00665">
    <property type="entry name" value="rve"/>
    <property type="match status" value="1"/>
</dbReference>
<dbReference type="GO" id="GO:0046872">
    <property type="term" value="F:metal ion binding"/>
    <property type="evidence" value="ECO:0007669"/>
    <property type="project" value="UniProtKB-KW"/>
</dbReference>
<evidence type="ECO:0000256" key="1">
    <source>
        <dbReference type="ARBA" id="ARBA00022723"/>
    </source>
</evidence>
<keyword evidence="2" id="KW-0378">Hydrolase</keyword>
<dbReference type="InterPro" id="IPR013103">
    <property type="entry name" value="RVT_2"/>
</dbReference>
<dbReference type="InterPro" id="IPR012337">
    <property type="entry name" value="RNaseH-like_sf"/>
</dbReference>
<dbReference type="AlphaFoldDB" id="A0A6A3BXV9"/>
<keyword evidence="6" id="KW-1185">Reference proteome</keyword>
<accession>A0A6A3BXV9</accession>
<organism evidence="5 6">
    <name type="scientific">Hibiscus syriacus</name>
    <name type="common">Rose of Sharon</name>
    <dbReference type="NCBI Taxonomy" id="106335"/>
    <lineage>
        <taxon>Eukaryota</taxon>
        <taxon>Viridiplantae</taxon>
        <taxon>Streptophyta</taxon>
        <taxon>Embryophyta</taxon>
        <taxon>Tracheophyta</taxon>
        <taxon>Spermatophyta</taxon>
        <taxon>Magnoliopsida</taxon>
        <taxon>eudicotyledons</taxon>
        <taxon>Gunneridae</taxon>
        <taxon>Pentapetalae</taxon>
        <taxon>rosids</taxon>
        <taxon>malvids</taxon>
        <taxon>Malvales</taxon>
        <taxon>Malvaceae</taxon>
        <taxon>Malvoideae</taxon>
        <taxon>Hibiscus</taxon>
    </lineage>
</organism>
<evidence type="ECO:0000313" key="5">
    <source>
        <dbReference type="EMBL" id="KAE8721506.1"/>
    </source>
</evidence>
<dbReference type="SUPFAM" id="SSF53098">
    <property type="entry name" value="Ribonuclease H-like"/>
    <property type="match status" value="1"/>
</dbReference>
<dbReference type="InterPro" id="IPR057670">
    <property type="entry name" value="SH3_retrovirus"/>
</dbReference>
<keyword evidence="1" id="KW-0479">Metal-binding</keyword>
<evidence type="ECO:0000256" key="2">
    <source>
        <dbReference type="ARBA" id="ARBA00022801"/>
    </source>
</evidence>
<dbReference type="GO" id="GO:0015074">
    <property type="term" value="P:DNA integration"/>
    <property type="evidence" value="ECO:0007669"/>
    <property type="project" value="InterPro"/>
</dbReference>
<dbReference type="CDD" id="cd09272">
    <property type="entry name" value="RNase_HI_RT_Ty1"/>
    <property type="match status" value="1"/>
</dbReference>
<gene>
    <name evidence="5" type="ORF">F3Y22_tig00015910pilonHSYRG00092</name>
</gene>
<comment type="caution">
    <text evidence="5">The sequence shown here is derived from an EMBL/GenBank/DDBJ whole genome shotgun (WGS) entry which is preliminary data.</text>
</comment>
<dbReference type="Pfam" id="PF13976">
    <property type="entry name" value="gag_pre-integrs"/>
    <property type="match status" value="1"/>
</dbReference>
<dbReference type="InterPro" id="IPR025724">
    <property type="entry name" value="GAG-pre-integrase_dom"/>
</dbReference>
<dbReference type="Pfam" id="PF07727">
    <property type="entry name" value="RVT_2"/>
    <property type="match status" value="1"/>
</dbReference>
<dbReference type="GO" id="GO:0003676">
    <property type="term" value="F:nucleic acid binding"/>
    <property type="evidence" value="ECO:0007669"/>
    <property type="project" value="InterPro"/>
</dbReference>